<dbReference type="AlphaFoldDB" id="A0A6A8DAC3"/>
<organism evidence="1 2">
    <name type="scientific">Aquibacillus halophilus</name>
    <dbReference type="NCBI Taxonomy" id="930132"/>
    <lineage>
        <taxon>Bacteria</taxon>
        <taxon>Bacillati</taxon>
        <taxon>Bacillota</taxon>
        <taxon>Bacilli</taxon>
        <taxon>Bacillales</taxon>
        <taxon>Bacillaceae</taxon>
        <taxon>Aquibacillus</taxon>
    </lineage>
</organism>
<accession>A0A6A8DAC3</accession>
<dbReference type="InterPro" id="IPR018770">
    <property type="entry name" value="ChloroindolylP_hydrolase"/>
</dbReference>
<dbReference type="Pfam" id="PF10112">
    <property type="entry name" value="Halogen_Hydrol"/>
    <property type="match status" value="1"/>
</dbReference>
<dbReference type="OrthoDB" id="2081028at2"/>
<gene>
    <name evidence="1" type="ORF">GH741_02265</name>
</gene>
<evidence type="ECO:0000313" key="2">
    <source>
        <dbReference type="Proteomes" id="UP000799092"/>
    </source>
</evidence>
<dbReference type="EMBL" id="WJNG01000002">
    <property type="protein sequence ID" value="MRH41496.1"/>
    <property type="molecule type" value="Genomic_DNA"/>
</dbReference>
<reference evidence="1" key="1">
    <citation type="submission" date="2019-11" db="EMBL/GenBank/DDBJ databases">
        <authorList>
            <person name="Li J."/>
        </authorList>
    </citation>
    <scope>NUCLEOTIDE SEQUENCE</scope>
    <source>
        <strain evidence="1">B6B</strain>
    </source>
</reference>
<protein>
    <recommendedName>
        <fullName evidence="3">5-bromo-4-chloroindolyl phosphate hydrolysis protein</fullName>
    </recommendedName>
</protein>
<name>A0A6A8DAC3_9BACI</name>
<dbReference type="RefSeq" id="WP_153735150.1">
    <property type="nucleotide sequence ID" value="NZ_WJNG01000002.1"/>
</dbReference>
<keyword evidence="2" id="KW-1185">Reference proteome</keyword>
<evidence type="ECO:0008006" key="3">
    <source>
        <dbReference type="Google" id="ProtNLM"/>
    </source>
</evidence>
<sequence length="160" mass="19156">MKEYRYIRKSLAEAKPKIKRMQKALLSVRRMLILKDMFELVKITRRIYSVTKSEPKRFYQANQFYFSHLDSAVHMIEKYALLSSQLKKNVEVEQVLKKTSRTIKELKILIDNDLHHILSNDIEQLDYELDVAKFSIKMNNESLKKGRINDERKQQNPPRK</sequence>
<proteinExistence type="predicted"/>
<dbReference type="Proteomes" id="UP000799092">
    <property type="component" value="Unassembled WGS sequence"/>
</dbReference>
<evidence type="ECO:0000313" key="1">
    <source>
        <dbReference type="EMBL" id="MRH41496.1"/>
    </source>
</evidence>
<comment type="caution">
    <text evidence="1">The sequence shown here is derived from an EMBL/GenBank/DDBJ whole genome shotgun (WGS) entry which is preliminary data.</text>
</comment>